<dbReference type="GO" id="GO:0006974">
    <property type="term" value="P:DNA damage response"/>
    <property type="evidence" value="ECO:0007669"/>
    <property type="project" value="InterPro"/>
</dbReference>
<sequence length="334" mass="38016">MTEPLLDIHELFCYYNSLYFEGVQASQASGYAVIHFTLPLHLPASRLLLRYLPTSYHHLDYHKECQNPIQNLGQRDVKEAEVLIVLQDDTKMLRGEVNMNLIRLGNALISDHGPSFLALAASINSNLKIDHQRPSEGYNITTQHGFQNEVDTNGTHLFMCQSCGDSIKQSSKEPSPSDCTESQSDDKNCGNLLCEWYRHENLCSVSQANHEDRLIGLSSSTRQVRKILPQQEEVKDKRVTKRPKIMAEFLLGDAAKNLGKKASRGNKCRKRGREISLVIQLFGVYTDEESEDDPEPLVNKRSERRKRMKLNDAFGNDDSNEQNRSTPFQSYLLD</sequence>
<accession>A0A835PYX5</accession>
<dbReference type="PANTHER" id="PTHR21220:SF0">
    <property type="entry name" value="DNA-DEPENDENT METALLOPROTEASE SPRTN"/>
    <property type="match status" value="1"/>
</dbReference>
<dbReference type="EMBL" id="JADCNM010000012">
    <property type="protein sequence ID" value="KAG0460037.1"/>
    <property type="molecule type" value="Genomic_DNA"/>
</dbReference>
<reference evidence="2 3" key="1">
    <citation type="journal article" date="2020" name="Nat. Food">
        <title>A phased Vanilla planifolia genome enables genetic improvement of flavour and production.</title>
        <authorList>
            <person name="Hasing T."/>
            <person name="Tang H."/>
            <person name="Brym M."/>
            <person name="Khazi F."/>
            <person name="Huang T."/>
            <person name="Chambers A.H."/>
        </authorList>
    </citation>
    <scope>NUCLEOTIDE SEQUENCE [LARGE SCALE GENOMIC DNA]</scope>
    <source>
        <tissue evidence="2">Leaf</tissue>
    </source>
</reference>
<dbReference type="InterPro" id="IPR044245">
    <property type="entry name" value="Spartan"/>
</dbReference>
<dbReference type="GO" id="GO:0003697">
    <property type="term" value="F:single-stranded DNA binding"/>
    <property type="evidence" value="ECO:0007669"/>
    <property type="project" value="InterPro"/>
</dbReference>
<evidence type="ECO:0000313" key="2">
    <source>
        <dbReference type="EMBL" id="KAG0460037.1"/>
    </source>
</evidence>
<dbReference type="AlphaFoldDB" id="A0A835PYX5"/>
<feature type="compositionally biased region" description="Polar residues" evidence="1">
    <location>
        <begin position="322"/>
        <end position="334"/>
    </location>
</feature>
<evidence type="ECO:0000313" key="3">
    <source>
        <dbReference type="Proteomes" id="UP000639772"/>
    </source>
</evidence>
<organism evidence="2 3">
    <name type="scientific">Vanilla planifolia</name>
    <name type="common">Vanilla</name>
    <dbReference type="NCBI Taxonomy" id="51239"/>
    <lineage>
        <taxon>Eukaryota</taxon>
        <taxon>Viridiplantae</taxon>
        <taxon>Streptophyta</taxon>
        <taxon>Embryophyta</taxon>
        <taxon>Tracheophyta</taxon>
        <taxon>Spermatophyta</taxon>
        <taxon>Magnoliopsida</taxon>
        <taxon>Liliopsida</taxon>
        <taxon>Asparagales</taxon>
        <taxon>Orchidaceae</taxon>
        <taxon>Vanilloideae</taxon>
        <taxon>Vanilleae</taxon>
        <taxon>Vanilla</taxon>
    </lineage>
</organism>
<comment type="caution">
    <text evidence="2">The sequence shown here is derived from an EMBL/GenBank/DDBJ whole genome shotgun (WGS) entry which is preliminary data.</text>
</comment>
<feature type="region of interest" description="Disordered" evidence="1">
    <location>
        <begin position="289"/>
        <end position="334"/>
    </location>
</feature>
<protein>
    <submittedName>
        <fullName evidence="2">Uncharacterized protein</fullName>
    </submittedName>
</protein>
<gene>
    <name evidence="2" type="ORF">HPP92_023165</name>
</gene>
<name>A0A835PYX5_VANPL</name>
<dbReference type="GO" id="GO:0004222">
    <property type="term" value="F:metalloendopeptidase activity"/>
    <property type="evidence" value="ECO:0007669"/>
    <property type="project" value="InterPro"/>
</dbReference>
<dbReference type="GO" id="GO:0005634">
    <property type="term" value="C:nucleus"/>
    <property type="evidence" value="ECO:0007669"/>
    <property type="project" value="TreeGrafter"/>
</dbReference>
<dbReference type="GO" id="GO:0031593">
    <property type="term" value="F:polyubiquitin modification-dependent protein binding"/>
    <property type="evidence" value="ECO:0007669"/>
    <property type="project" value="TreeGrafter"/>
</dbReference>
<dbReference type="PANTHER" id="PTHR21220">
    <property type="entry name" value="DNA-DEPENDENT METALLOPROTEASE SPRTN"/>
    <property type="match status" value="1"/>
</dbReference>
<proteinExistence type="predicted"/>
<dbReference type="OrthoDB" id="5236983at2759"/>
<dbReference type="Proteomes" id="UP000639772">
    <property type="component" value="Chromosome 12"/>
</dbReference>
<evidence type="ECO:0000256" key="1">
    <source>
        <dbReference type="SAM" id="MobiDB-lite"/>
    </source>
</evidence>